<protein>
    <recommendedName>
        <fullName evidence="3">T9SS type A sorting domain-containing protein</fullName>
    </recommendedName>
</protein>
<proteinExistence type="predicted"/>
<sequence>MSQHNSKPLKMLAVNFPIRVNVPAIDRANIRNRRWQGFSQQVLEKIRTDYQAELQSLNPSQLDARTNGPRYLTDNSTSAPDNQIDYTIIVWRYAGGSPYGTTGLDLIQGSGGGYASVPYVELAPATSTSAALYTAHGFTQCVGMAGMNKELFTHEFGHTLYDAPHYLHANGVTGSHYYSSEGYGMIGGPMRMCANGWERWLLNWAPLQASGVSGDVWGAGALPTSGEYTLRDFITSGDMLRIRLPHTYDDATDTWQHLWLENHQNRSVWDGPAWTLDGRTPPQAFPQAGPGLQAYVEDMEMVRNMAPYFWDGLGAGGLKFLSADGNFDADWSGAASTFGLHLWLPQNVVYDMGHRRPNPTSGQCELAPMRYDTNGNNRIDYDPYINSGGRNEFRPFWSLNGQLVDGMMGARSPFWQVGHKIGLDRNPMPLPHQSFDLNTQQLSPLYLNGISVRIVNVAANGDITVRVRFNDTSIHSTRWTGELHVNDVPDATNGYDVNVLTDAVLLLDRSATPQRTTRSAAGDFINPTRLTCRNGATVHVERISQIVLGAGSTFYVEDHGQLVIDEEGRVTVENEALLSVPTQAMADELTRYGQLELQRGGRLEIRDRGVVIVGRNAGASLTLNTYPNPASARQVVFELRGAGAGTPYQYRVLNAYGRPVRAGRCSGAEAARGVTVPDVPAGAYLLEVLSADGRQRVTRRVQVNP</sequence>
<evidence type="ECO:0008006" key="3">
    <source>
        <dbReference type="Google" id="ProtNLM"/>
    </source>
</evidence>
<dbReference type="Proteomes" id="UP001500454">
    <property type="component" value="Unassembled WGS sequence"/>
</dbReference>
<evidence type="ECO:0000313" key="2">
    <source>
        <dbReference type="Proteomes" id="UP001500454"/>
    </source>
</evidence>
<name>A0ABP8IYI7_9BACT</name>
<comment type="caution">
    <text evidence="1">The sequence shown here is derived from an EMBL/GenBank/DDBJ whole genome shotgun (WGS) entry which is preliminary data.</text>
</comment>
<reference evidence="2" key="1">
    <citation type="journal article" date="2019" name="Int. J. Syst. Evol. Microbiol.">
        <title>The Global Catalogue of Microorganisms (GCM) 10K type strain sequencing project: providing services to taxonomists for standard genome sequencing and annotation.</title>
        <authorList>
            <consortium name="The Broad Institute Genomics Platform"/>
            <consortium name="The Broad Institute Genome Sequencing Center for Infectious Disease"/>
            <person name="Wu L."/>
            <person name="Ma J."/>
        </authorList>
    </citation>
    <scope>NUCLEOTIDE SEQUENCE [LARGE SCALE GENOMIC DNA]</scope>
    <source>
        <strain evidence="2">JCM 17924</strain>
    </source>
</reference>
<organism evidence="1 2">
    <name type="scientific">Hymenobacter koreensis</name>
    <dbReference type="NCBI Taxonomy" id="1084523"/>
    <lineage>
        <taxon>Bacteria</taxon>
        <taxon>Pseudomonadati</taxon>
        <taxon>Bacteroidota</taxon>
        <taxon>Cytophagia</taxon>
        <taxon>Cytophagales</taxon>
        <taxon>Hymenobacteraceae</taxon>
        <taxon>Hymenobacter</taxon>
    </lineage>
</organism>
<keyword evidence="2" id="KW-1185">Reference proteome</keyword>
<accession>A0ABP8IYI7</accession>
<dbReference type="EMBL" id="BAABHA010000002">
    <property type="protein sequence ID" value="GAA4378785.1"/>
    <property type="molecule type" value="Genomic_DNA"/>
</dbReference>
<evidence type="ECO:0000313" key="1">
    <source>
        <dbReference type="EMBL" id="GAA4378785.1"/>
    </source>
</evidence>
<gene>
    <name evidence="1" type="ORF">GCM10023186_15650</name>
</gene>
<dbReference type="RefSeq" id="WP_345222858.1">
    <property type="nucleotide sequence ID" value="NZ_BAABHA010000002.1"/>
</dbReference>